<protein>
    <submittedName>
        <fullName evidence="1">Uncharacterized protein</fullName>
    </submittedName>
</protein>
<organism evidence="1 2">
    <name type="scientific">Seminavis robusta</name>
    <dbReference type="NCBI Taxonomy" id="568900"/>
    <lineage>
        <taxon>Eukaryota</taxon>
        <taxon>Sar</taxon>
        <taxon>Stramenopiles</taxon>
        <taxon>Ochrophyta</taxon>
        <taxon>Bacillariophyta</taxon>
        <taxon>Bacillariophyceae</taxon>
        <taxon>Bacillariophycidae</taxon>
        <taxon>Naviculales</taxon>
        <taxon>Naviculaceae</taxon>
        <taxon>Seminavis</taxon>
    </lineage>
</organism>
<dbReference type="Gene3D" id="3.80.10.10">
    <property type="entry name" value="Ribonuclease Inhibitor"/>
    <property type="match status" value="1"/>
</dbReference>
<evidence type="ECO:0000313" key="2">
    <source>
        <dbReference type="Proteomes" id="UP001153069"/>
    </source>
</evidence>
<proteinExistence type="predicted"/>
<dbReference type="InterPro" id="IPR032675">
    <property type="entry name" value="LRR_dom_sf"/>
</dbReference>
<gene>
    <name evidence="1" type="ORF">SEMRO_1461_G274730.1</name>
</gene>
<evidence type="ECO:0000313" key="1">
    <source>
        <dbReference type="EMBL" id="CAB9523838.1"/>
    </source>
</evidence>
<keyword evidence="2" id="KW-1185">Reference proteome</keyword>
<accession>A0A9N8HQM9</accession>
<comment type="caution">
    <text evidence="1">The sequence shown here is derived from an EMBL/GenBank/DDBJ whole genome shotgun (WGS) entry which is preliminary data.</text>
</comment>
<dbReference type="AlphaFoldDB" id="A0A9N8HQM9"/>
<reference evidence="1" key="1">
    <citation type="submission" date="2020-06" db="EMBL/GenBank/DDBJ databases">
        <authorList>
            <consortium name="Plant Systems Biology data submission"/>
        </authorList>
    </citation>
    <scope>NUCLEOTIDE SEQUENCE</scope>
    <source>
        <strain evidence="1">D6</strain>
    </source>
</reference>
<dbReference type="SUPFAM" id="SSF52047">
    <property type="entry name" value="RNI-like"/>
    <property type="match status" value="1"/>
</dbReference>
<dbReference type="EMBL" id="CAICTM010001459">
    <property type="protein sequence ID" value="CAB9523838.1"/>
    <property type="molecule type" value="Genomic_DNA"/>
</dbReference>
<name>A0A9N8HQM9_9STRA</name>
<sequence length="449" mass="49846">MPGRISRKLCGGLKYANIANALCKATKGPSAQPTEDNAATAASEQSAEGGELFVCLEGGFRPDKIIEDLKAGSQRGTQKVRIASVDDYPIDLWDHSKISFVFDVIGSLPGLEEIVIGDCPGLPITCVTRLLLKSSARLRRLKFDGCSFLATPLGSWDGSFRQLSCLESFEMTGCSQKRLGSKEPLPGLSLLSELASLPSLKRLVLGGEVDLPVGTQSVDFAQSLEGVELGFKLLPGPLFQNAIRALRKLPCLRRLSFDRVFIDKAGEQALVEWLSSNPPLQQLKMVPLQHRDGNTRDLHHALADALVQNTHLRECLVLATGCFQLPVQVLERWLFLVQHENRVLERVRLAKTSLRMQVRQLAIMEKQSPCFELEEVHVGTTAEEDERLLDLQIRIAYHLRLNASGRRRLLRDYGFVPKDVLVDVLGNCSDNVPCLYYFLKLNPEIVDAH</sequence>
<dbReference type="Proteomes" id="UP001153069">
    <property type="component" value="Unassembled WGS sequence"/>
</dbReference>